<dbReference type="InterPro" id="IPR002104">
    <property type="entry name" value="Integrase_catalytic"/>
</dbReference>
<dbReference type="EMBL" id="CP028843">
    <property type="protein sequence ID" value="AWB24713.1"/>
    <property type="molecule type" value="Genomic_DNA"/>
</dbReference>
<keyword evidence="2" id="KW-0238">DNA-binding</keyword>
<dbReference type="Gene3D" id="1.10.150.130">
    <property type="match status" value="1"/>
</dbReference>
<dbReference type="InterPro" id="IPR050090">
    <property type="entry name" value="Tyrosine_recombinase_XerCD"/>
</dbReference>
<evidence type="ECO:0000256" key="1">
    <source>
        <dbReference type="ARBA" id="ARBA00022908"/>
    </source>
</evidence>
<dbReference type="Proteomes" id="UP000244755">
    <property type="component" value="Chromosome 1"/>
</dbReference>
<dbReference type="Pfam" id="PF00589">
    <property type="entry name" value="Phage_integrase"/>
    <property type="match status" value="1"/>
</dbReference>
<protein>
    <submittedName>
        <fullName evidence="6">Site-specific integrase</fullName>
    </submittedName>
</protein>
<keyword evidence="7" id="KW-1185">Reference proteome</keyword>
<dbReference type="CDD" id="cd00796">
    <property type="entry name" value="INT_Rci_Hp1_C"/>
    <property type="match status" value="1"/>
</dbReference>
<feature type="domain" description="Tyr recombinase" evidence="5">
    <location>
        <begin position="161"/>
        <end position="326"/>
    </location>
</feature>
<evidence type="ECO:0000313" key="7">
    <source>
        <dbReference type="Proteomes" id="UP000244755"/>
    </source>
</evidence>
<evidence type="ECO:0000256" key="4">
    <source>
        <dbReference type="SAM" id="MobiDB-lite"/>
    </source>
</evidence>
<dbReference type="PANTHER" id="PTHR30349">
    <property type="entry name" value="PHAGE INTEGRASE-RELATED"/>
    <property type="match status" value="1"/>
</dbReference>
<keyword evidence="1" id="KW-0229">DNA integration</keyword>
<keyword evidence="3" id="KW-0233">DNA recombination</keyword>
<dbReference type="OrthoDB" id="6388170at2"/>
<evidence type="ECO:0000259" key="5">
    <source>
        <dbReference type="PROSITE" id="PS51898"/>
    </source>
</evidence>
<dbReference type="GO" id="GO:0015074">
    <property type="term" value="P:DNA integration"/>
    <property type="evidence" value="ECO:0007669"/>
    <property type="project" value="UniProtKB-KW"/>
</dbReference>
<dbReference type="Gene3D" id="1.10.443.10">
    <property type="entry name" value="Intergrase catalytic core"/>
    <property type="match status" value="1"/>
</dbReference>
<proteinExistence type="predicted"/>
<accession>A0A2R4WT52</accession>
<dbReference type="AlphaFoldDB" id="A0A2R4WT52"/>
<dbReference type="PANTHER" id="PTHR30349:SF94">
    <property type="entry name" value="INTEGRASE_RECOMBINASE HI_1414-RELATED"/>
    <property type="match status" value="1"/>
</dbReference>
<dbReference type="GO" id="GO:0006310">
    <property type="term" value="P:DNA recombination"/>
    <property type="evidence" value="ECO:0007669"/>
    <property type="project" value="UniProtKB-KW"/>
</dbReference>
<name>A0A2R4WT52_9HYPH</name>
<dbReference type="InterPro" id="IPR011010">
    <property type="entry name" value="DNA_brk_join_enz"/>
</dbReference>
<sequence>MATIRRRNGKWQVQVRRAGQGSVSRSFIQKSEAQAWARQMEIQADRGELATQTTDITQLTFSDLITRYRDEIASRKRGHRSEVFYLNSLLRHPIAQTKLNCLTTDKLCAYRDERSKHLKPSSLKRRFAVLHNCFEVAIREWGIALPRNPISSIKLPTGNVSRERRLRHNEGTLIEDALNTPSAAYLRPLITMAIETGMRKGELLSIRWVDVDFDARTVKILRTKNGHPRTVPLSPTAIQTLSAMKRDAERVFPISDNAVRFAWERMRKRAGIPDLRFHDLRHEGISRLFEAGLNVPEVAMVSGHRSPAMLFRYTHPKPEHVAAKLATRDTQGLKGGSSAAGPEASADDLL</sequence>
<dbReference type="KEGG" id="mee:DA075_05990"/>
<dbReference type="SUPFAM" id="SSF56349">
    <property type="entry name" value="DNA breaking-rejoining enzymes"/>
    <property type="match status" value="1"/>
</dbReference>
<dbReference type="PROSITE" id="PS51898">
    <property type="entry name" value="TYR_RECOMBINASE"/>
    <property type="match status" value="1"/>
</dbReference>
<evidence type="ECO:0000256" key="3">
    <source>
        <dbReference type="ARBA" id="ARBA00023172"/>
    </source>
</evidence>
<dbReference type="InterPro" id="IPR010998">
    <property type="entry name" value="Integrase_recombinase_N"/>
</dbReference>
<dbReference type="InterPro" id="IPR013762">
    <property type="entry name" value="Integrase-like_cat_sf"/>
</dbReference>
<organism evidence="6 7">
    <name type="scientific">Methylobacterium currus</name>
    <dbReference type="NCBI Taxonomy" id="2051553"/>
    <lineage>
        <taxon>Bacteria</taxon>
        <taxon>Pseudomonadati</taxon>
        <taxon>Pseudomonadota</taxon>
        <taxon>Alphaproteobacteria</taxon>
        <taxon>Hyphomicrobiales</taxon>
        <taxon>Methylobacteriaceae</taxon>
        <taxon>Methylobacterium</taxon>
    </lineage>
</organism>
<evidence type="ECO:0000313" key="6">
    <source>
        <dbReference type="EMBL" id="AWB24713.1"/>
    </source>
</evidence>
<evidence type="ECO:0000256" key="2">
    <source>
        <dbReference type="ARBA" id="ARBA00023125"/>
    </source>
</evidence>
<dbReference type="GO" id="GO:0003677">
    <property type="term" value="F:DNA binding"/>
    <property type="evidence" value="ECO:0007669"/>
    <property type="project" value="UniProtKB-KW"/>
</dbReference>
<feature type="region of interest" description="Disordered" evidence="4">
    <location>
        <begin position="328"/>
        <end position="350"/>
    </location>
</feature>
<gene>
    <name evidence="6" type="ORF">DA075_05990</name>
</gene>
<reference evidence="6 7" key="1">
    <citation type="submission" date="2018-04" db="EMBL/GenBank/DDBJ databases">
        <title>Methylobacterium sp. PR1016A genome.</title>
        <authorList>
            <person name="Park W."/>
        </authorList>
    </citation>
    <scope>NUCLEOTIDE SEQUENCE [LARGE SCALE GENOMIC DNA]</scope>
    <source>
        <strain evidence="6 7">PR1016A</strain>
    </source>
</reference>